<dbReference type="OrthoDB" id="307864at2"/>
<dbReference type="GO" id="GO:0010181">
    <property type="term" value="F:FMN binding"/>
    <property type="evidence" value="ECO:0007669"/>
    <property type="project" value="InterPro"/>
</dbReference>
<dbReference type="InterPro" id="IPR007329">
    <property type="entry name" value="FMN-bd"/>
</dbReference>
<feature type="domain" description="FMN-binding" evidence="2">
    <location>
        <begin position="64"/>
        <end position="132"/>
    </location>
</feature>
<gene>
    <name evidence="3" type="ORF">EDD79_10855</name>
</gene>
<dbReference type="GO" id="GO:0016020">
    <property type="term" value="C:membrane"/>
    <property type="evidence" value="ECO:0007669"/>
    <property type="project" value="InterPro"/>
</dbReference>
<dbReference type="Gene3D" id="3.90.1010.20">
    <property type="match status" value="1"/>
</dbReference>
<keyword evidence="1" id="KW-0812">Transmembrane</keyword>
<keyword evidence="1" id="KW-0472">Membrane</keyword>
<organism evidence="3 4">
    <name type="scientific">Serpentinicella alkaliphila</name>
    <dbReference type="NCBI Taxonomy" id="1734049"/>
    <lineage>
        <taxon>Bacteria</taxon>
        <taxon>Bacillati</taxon>
        <taxon>Bacillota</taxon>
        <taxon>Clostridia</taxon>
        <taxon>Peptostreptococcales</taxon>
        <taxon>Natronincolaceae</taxon>
        <taxon>Serpentinicella</taxon>
    </lineage>
</organism>
<dbReference type="SMART" id="SM00900">
    <property type="entry name" value="FMN_bind"/>
    <property type="match status" value="1"/>
</dbReference>
<reference evidence="3 4" key="1">
    <citation type="submission" date="2019-03" db="EMBL/GenBank/DDBJ databases">
        <title>Genomic Encyclopedia of Type Strains, Phase IV (KMG-IV): sequencing the most valuable type-strain genomes for metagenomic binning, comparative biology and taxonomic classification.</title>
        <authorList>
            <person name="Goeker M."/>
        </authorList>
    </citation>
    <scope>NUCLEOTIDE SEQUENCE [LARGE SCALE GENOMIC DNA]</scope>
    <source>
        <strain evidence="3 4">DSM 100013</strain>
    </source>
</reference>
<evidence type="ECO:0000313" key="3">
    <source>
        <dbReference type="EMBL" id="TCP93284.1"/>
    </source>
</evidence>
<comment type="caution">
    <text evidence="3">The sequence shown here is derived from an EMBL/GenBank/DDBJ whole genome shotgun (WGS) entry which is preliminary data.</text>
</comment>
<protein>
    <submittedName>
        <fullName evidence="3">FMN-binding protein</fullName>
    </submittedName>
</protein>
<evidence type="ECO:0000259" key="2">
    <source>
        <dbReference type="SMART" id="SM00900"/>
    </source>
</evidence>
<sequence length="132" mass="14515">MKGKLKKVIIGFLVVIILIGSVFYLGLKNKLDEFSREVSKIEVNNIDSSKLSDGEYTGKYYFNEFVGATVKVTIENSKIIDIQMLDHKNGKGKKAEEILNSVINAQSLEVDTITGATGSSIMILKAIEDALN</sequence>
<proteinExistence type="predicted"/>
<keyword evidence="1" id="KW-1133">Transmembrane helix</keyword>
<evidence type="ECO:0000256" key="1">
    <source>
        <dbReference type="SAM" id="Phobius"/>
    </source>
</evidence>
<dbReference type="Pfam" id="PF04205">
    <property type="entry name" value="FMN_bind"/>
    <property type="match status" value="1"/>
</dbReference>
<keyword evidence="4" id="KW-1185">Reference proteome</keyword>
<name>A0A4R2SXT9_9FIRM</name>
<evidence type="ECO:0000313" key="4">
    <source>
        <dbReference type="Proteomes" id="UP000295504"/>
    </source>
</evidence>
<dbReference type="Proteomes" id="UP000295504">
    <property type="component" value="Unassembled WGS sequence"/>
</dbReference>
<dbReference type="EMBL" id="SLYC01000085">
    <property type="protein sequence ID" value="TCP93284.1"/>
    <property type="molecule type" value="Genomic_DNA"/>
</dbReference>
<feature type="transmembrane region" description="Helical" evidence="1">
    <location>
        <begin position="7"/>
        <end position="27"/>
    </location>
</feature>
<accession>A0A4R2SXT9</accession>
<dbReference type="RefSeq" id="WP_132849878.1">
    <property type="nucleotide sequence ID" value="NZ_CP058648.1"/>
</dbReference>
<dbReference type="AlphaFoldDB" id="A0A4R2SXT9"/>